<evidence type="ECO:0000256" key="1">
    <source>
        <dbReference type="SAM" id="Coils"/>
    </source>
</evidence>
<dbReference type="EMBL" id="CP021983">
    <property type="protein sequence ID" value="ASC71785.1"/>
    <property type="molecule type" value="Genomic_DNA"/>
</dbReference>
<feature type="coiled-coil region" evidence="1">
    <location>
        <begin position="89"/>
        <end position="116"/>
    </location>
</feature>
<feature type="region of interest" description="Disordered" evidence="2">
    <location>
        <begin position="192"/>
        <end position="211"/>
    </location>
</feature>
<dbReference type="RefSeq" id="WP_088430075.1">
    <property type="nucleotide sequence ID" value="NZ_CP021983.2"/>
</dbReference>
<evidence type="ECO:0000256" key="2">
    <source>
        <dbReference type="SAM" id="MobiDB-lite"/>
    </source>
</evidence>
<dbReference type="Proteomes" id="UP000191901">
    <property type="component" value="Chromosome"/>
</dbReference>
<sequence length="302" mass="34283">MSHDGSLDFKLVQRICLLQRALDQALDALDDLQQRVEEHQLLESQLVKTERYANVQQQIIVTLKQQLADKTSWQQQVLWNLVLGIATAVQQQQRQIQQLRRRLQQSQIEVQTYLGRLTNQCQDGQLESLAGDAAQSRSELMIVRSLTVTLGGQLQQAYGHVQQLEACLSQHRLRLLRLQVALEDGVPSAKAMAATEAEESAPPPSTPDALAADSQALEPCHQAETLFQALQITQQQLSDLETELAEQFQQQSQLKYRYQAVAAERDQYKQENDALRRENVALKARLQQLQGNQIMLRQVGDW</sequence>
<name>A0A1Z3HND1_9CYAN</name>
<feature type="coiled-coil region" evidence="1">
    <location>
        <begin position="22"/>
        <end position="49"/>
    </location>
</feature>
<proteinExistence type="predicted"/>
<accession>A0A1Z3HND1</accession>
<gene>
    <name evidence="3" type="ORF">XM38_027390</name>
</gene>
<dbReference type="STRING" id="1641165.XM38_20050"/>
<evidence type="ECO:0008006" key="5">
    <source>
        <dbReference type="Google" id="ProtNLM"/>
    </source>
</evidence>
<dbReference type="AlphaFoldDB" id="A0A1Z3HND1"/>
<protein>
    <recommendedName>
        <fullName evidence="5">Chromosome partition protein Smc</fullName>
    </recommendedName>
</protein>
<evidence type="ECO:0000313" key="4">
    <source>
        <dbReference type="Proteomes" id="UP000191901"/>
    </source>
</evidence>
<reference evidence="3 4" key="1">
    <citation type="journal article" date="2016" name="Biochim. Biophys. Acta">
        <title>Characterization of red-shifted phycobilisomes isolated from the chlorophyll f-containing cyanobacterium Halomicronema hongdechloris.</title>
        <authorList>
            <person name="Li Y."/>
            <person name="Lin Y."/>
            <person name="Garvey C.J."/>
            <person name="Birch D."/>
            <person name="Corkery R.W."/>
            <person name="Loughlin P.C."/>
            <person name="Scheer H."/>
            <person name="Willows R.D."/>
            <person name="Chen M."/>
        </authorList>
    </citation>
    <scope>NUCLEOTIDE SEQUENCE [LARGE SCALE GENOMIC DNA]</scope>
    <source>
        <strain evidence="3 4">C2206</strain>
    </source>
</reference>
<dbReference type="OrthoDB" id="571075at2"/>
<feature type="coiled-coil region" evidence="1">
    <location>
        <begin position="223"/>
        <end position="292"/>
    </location>
</feature>
<evidence type="ECO:0000313" key="3">
    <source>
        <dbReference type="EMBL" id="ASC71785.1"/>
    </source>
</evidence>
<dbReference type="KEGG" id="hhg:XM38_027390"/>
<keyword evidence="4" id="KW-1185">Reference proteome</keyword>
<organism evidence="3 4">
    <name type="scientific">Halomicronema hongdechloris C2206</name>
    <dbReference type="NCBI Taxonomy" id="1641165"/>
    <lineage>
        <taxon>Bacteria</taxon>
        <taxon>Bacillati</taxon>
        <taxon>Cyanobacteriota</taxon>
        <taxon>Cyanophyceae</taxon>
        <taxon>Nodosilineales</taxon>
        <taxon>Nodosilineaceae</taxon>
        <taxon>Halomicronema</taxon>
    </lineage>
</organism>
<keyword evidence="1" id="KW-0175">Coiled coil</keyword>